<comment type="caution">
    <text evidence="3">The sequence shown here is derived from an EMBL/GenBank/DDBJ whole genome shotgun (WGS) entry which is preliminary data.</text>
</comment>
<evidence type="ECO:0000313" key="3">
    <source>
        <dbReference type="EMBL" id="KAH3755149.1"/>
    </source>
</evidence>
<reference evidence="3" key="2">
    <citation type="submission" date="2020-11" db="EMBL/GenBank/DDBJ databases">
        <authorList>
            <person name="McCartney M.A."/>
            <person name="Auch B."/>
            <person name="Kono T."/>
            <person name="Mallez S."/>
            <person name="Becker A."/>
            <person name="Gohl D.M."/>
            <person name="Silverstein K.A.T."/>
            <person name="Koren S."/>
            <person name="Bechman K.B."/>
            <person name="Herman A."/>
            <person name="Abrahante J.E."/>
            <person name="Garbe J."/>
        </authorList>
    </citation>
    <scope>NUCLEOTIDE SEQUENCE</scope>
    <source>
        <strain evidence="3">Duluth1</strain>
        <tissue evidence="3">Whole animal</tissue>
    </source>
</reference>
<keyword evidence="1" id="KW-0862">Zinc</keyword>
<dbReference type="AlphaFoldDB" id="A0A9D4DW73"/>
<dbReference type="SUPFAM" id="SSF57845">
    <property type="entry name" value="B-box zinc-binding domain"/>
    <property type="match status" value="1"/>
</dbReference>
<dbReference type="InterPro" id="IPR047153">
    <property type="entry name" value="TRIM45/56/19-like"/>
</dbReference>
<dbReference type="Gene3D" id="3.30.160.60">
    <property type="entry name" value="Classic Zinc Finger"/>
    <property type="match status" value="1"/>
</dbReference>
<organism evidence="3 4">
    <name type="scientific">Dreissena polymorpha</name>
    <name type="common">Zebra mussel</name>
    <name type="synonym">Mytilus polymorpha</name>
    <dbReference type="NCBI Taxonomy" id="45954"/>
    <lineage>
        <taxon>Eukaryota</taxon>
        <taxon>Metazoa</taxon>
        <taxon>Spiralia</taxon>
        <taxon>Lophotrochozoa</taxon>
        <taxon>Mollusca</taxon>
        <taxon>Bivalvia</taxon>
        <taxon>Autobranchia</taxon>
        <taxon>Heteroconchia</taxon>
        <taxon>Euheterodonta</taxon>
        <taxon>Imparidentia</taxon>
        <taxon>Neoheterodontei</taxon>
        <taxon>Myida</taxon>
        <taxon>Dreissenoidea</taxon>
        <taxon>Dreissenidae</taxon>
        <taxon>Dreissena</taxon>
    </lineage>
</organism>
<dbReference type="GO" id="GO:0008270">
    <property type="term" value="F:zinc ion binding"/>
    <property type="evidence" value="ECO:0007669"/>
    <property type="project" value="UniProtKB-KW"/>
</dbReference>
<dbReference type="PANTHER" id="PTHR25462:SF296">
    <property type="entry name" value="MEIOTIC P26, ISOFORM F"/>
    <property type="match status" value="1"/>
</dbReference>
<evidence type="ECO:0000259" key="2">
    <source>
        <dbReference type="PROSITE" id="PS50119"/>
    </source>
</evidence>
<feature type="domain" description="B box-type" evidence="2">
    <location>
        <begin position="5"/>
        <end position="53"/>
    </location>
</feature>
<dbReference type="EMBL" id="JAIWYP010000010">
    <property type="protein sequence ID" value="KAH3755149.1"/>
    <property type="molecule type" value="Genomic_DNA"/>
</dbReference>
<evidence type="ECO:0000313" key="4">
    <source>
        <dbReference type="Proteomes" id="UP000828390"/>
    </source>
</evidence>
<dbReference type="Proteomes" id="UP000828390">
    <property type="component" value="Unassembled WGS sequence"/>
</dbReference>
<gene>
    <name evidence="3" type="ORF">DPMN_189836</name>
</gene>
<sequence length="139" mass="15564">MQMAYKSHVCGPCKDNNKVAVVYCNVCGTTLCERCQIEHGLVKILKSHTLRDVKELPPIEISDFLKSLIVCPNHDNEEVVYLCKVHDVACCNKCVIVKHRNCNELRVLADIPSNLNAEGVGLKNSLQELTKKGHDLVEH</sequence>
<dbReference type="PANTHER" id="PTHR25462">
    <property type="entry name" value="BONUS, ISOFORM C-RELATED"/>
    <property type="match status" value="1"/>
</dbReference>
<dbReference type="PROSITE" id="PS50119">
    <property type="entry name" value="ZF_BBOX"/>
    <property type="match status" value="2"/>
</dbReference>
<proteinExistence type="predicted"/>
<accession>A0A9D4DW73</accession>
<keyword evidence="1" id="KW-0863">Zinc-finger</keyword>
<reference evidence="3" key="1">
    <citation type="journal article" date="2019" name="bioRxiv">
        <title>The Genome of the Zebra Mussel, Dreissena polymorpha: A Resource for Invasive Species Research.</title>
        <authorList>
            <person name="McCartney M.A."/>
            <person name="Auch B."/>
            <person name="Kono T."/>
            <person name="Mallez S."/>
            <person name="Zhang Y."/>
            <person name="Obille A."/>
            <person name="Becker A."/>
            <person name="Abrahante J.E."/>
            <person name="Garbe J."/>
            <person name="Badalamenti J.P."/>
            <person name="Herman A."/>
            <person name="Mangelson H."/>
            <person name="Liachko I."/>
            <person name="Sullivan S."/>
            <person name="Sone E.D."/>
            <person name="Koren S."/>
            <person name="Silverstein K.A.T."/>
            <person name="Beckman K.B."/>
            <person name="Gohl D.M."/>
        </authorList>
    </citation>
    <scope>NUCLEOTIDE SEQUENCE</scope>
    <source>
        <strain evidence="3">Duluth1</strain>
        <tissue evidence="3">Whole animal</tissue>
    </source>
</reference>
<keyword evidence="1" id="KW-0479">Metal-binding</keyword>
<dbReference type="InterPro" id="IPR000315">
    <property type="entry name" value="Znf_B-box"/>
</dbReference>
<protein>
    <recommendedName>
        <fullName evidence="2">B box-type domain-containing protein</fullName>
    </recommendedName>
</protein>
<feature type="domain" description="B box-type" evidence="2">
    <location>
        <begin position="66"/>
        <end position="100"/>
    </location>
</feature>
<dbReference type="Gene3D" id="4.10.830.40">
    <property type="match status" value="1"/>
</dbReference>
<keyword evidence="4" id="KW-1185">Reference proteome</keyword>
<evidence type="ECO:0000256" key="1">
    <source>
        <dbReference type="PROSITE-ProRule" id="PRU00024"/>
    </source>
</evidence>
<name>A0A9D4DW73_DREPO</name>